<reference evidence="4 5" key="1">
    <citation type="journal article" date="2014" name="Genome Announc.">
        <title>Draft genome sequences of eight enterohepatic helicobacter species isolated from both laboratory and wild rodents.</title>
        <authorList>
            <person name="Sheh A."/>
            <person name="Shen Z."/>
            <person name="Fox J.G."/>
        </authorList>
    </citation>
    <scope>NUCLEOTIDE SEQUENCE [LARGE SCALE GENOMIC DNA]</scope>
    <source>
        <strain evidence="4 5">MIT 97-6194</strain>
    </source>
</reference>
<gene>
    <name evidence="3" type="ORF">DCO61_02060</name>
    <name evidence="4" type="ORF">LS64_005630</name>
</gene>
<protein>
    <submittedName>
        <fullName evidence="4">BZIP transcription factor</fullName>
    </submittedName>
</protein>
<evidence type="ECO:0000313" key="4">
    <source>
        <dbReference type="EMBL" id="TLD94412.1"/>
    </source>
</evidence>
<reference evidence="4" key="3">
    <citation type="submission" date="2018-04" db="EMBL/GenBank/DDBJ databases">
        <authorList>
            <person name="Sheh A."/>
            <person name="Shen Z."/>
            <person name="Mannion A.J."/>
            <person name="Fox J.G."/>
        </authorList>
    </citation>
    <scope>NUCLEOTIDE SEQUENCE</scope>
    <source>
        <strain evidence="4">MIT 97-6194</strain>
    </source>
</reference>
<dbReference type="RefSeq" id="WP_034573407.1">
    <property type="nucleotide sequence ID" value="NZ_JRMP02000007.1"/>
</dbReference>
<keyword evidence="2" id="KW-0812">Transmembrane</keyword>
<keyword evidence="1" id="KW-0175">Coiled coil</keyword>
<keyword evidence="5" id="KW-1185">Reference proteome</keyword>
<evidence type="ECO:0000313" key="3">
    <source>
        <dbReference type="EMBL" id="MWV68837.1"/>
    </source>
</evidence>
<reference evidence="3 6" key="4">
    <citation type="submission" date="2019-12" db="EMBL/GenBank/DDBJ databases">
        <title>Multi-Generational Helicobacter saguini Isolates.</title>
        <authorList>
            <person name="Mannion A."/>
            <person name="Shen Z."/>
            <person name="Fox J.G."/>
        </authorList>
    </citation>
    <scope>NUCLEOTIDE SEQUENCE [LARGE SCALE GENOMIC DNA]</scope>
    <source>
        <strain evidence="3">16-048</strain>
        <strain evidence="6">16-048 (F4)</strain>
    </source>
</reference>
<feature type="transmembrane region" description="Helical" evidence="2">
    <location>
        <begin position="6"/>
        <end position="32"/>
    </location>
</feature>
<proteinExistence type="predicted"/>
<keyword evidence="2" id="KW-1133">Transmembrane helix</keyword>
<dbReference type="AlphaFoldDB" id="A0A347VRN0"/>
<evidence type="ECO:0000313" key="5">
    <source>
        <dbReference type="Proteomes" id="UP000029714"/>
    </source>
</evidence>
<sequence>MKFIVGVLVFLVLIGIFVGVIIAIFKFLYFLVNTIFGKNTDSKAYVDSKDSQIKDLQKQNKDLKDTINRLEDYLQWKKDNIDSKKI</sequence>
<evidence type="ECO:0000256" key="1">
    <source>
        <dbReference type="SAM" id="Coils"/>
    </source>
</evidence>
<reference evidence="4 5" key="2">
    <citation type="journal article" date="2016" name="Infect. Immun.">
        <title>Helicobacter saguini, a Novel Helicobacter Isolated from Cotton-Top Tamarins with Ulcerative Colitis, Has Proinflammatory Properties and Induces Typhlocolitis and Dysplasia in Gnotobiotic IL-10-/- Mice.</title>
        <authorList>
            <person name="Shen Z."/>
            <person name="Mannion A."/>
            <person name="Whary M.T."/>
            <person name="Muthupalani S."/>
            <person name="Sheh A."/>
            <person name="Feng Y."/>
            <person name="Gong G."/>
            <person name="Vandamme P."/>
            <person name="Holcombe H.R."/>
            <person name="Paster B.J."/>
            <person name="Fox J.G."/>
        </authorList>
    </citation>
    <scope>NUCLEOTIDE SEQUENCE [LARGE SCALE GENOMIC DNA]</scope>
    <source>
        <strain evidence="4 5">MIT 97-6194</strain>
    </source>
</reference>
<organism evidence="4 5">
    <name type="scientific">Helicobacter saguini</name>
    <dbReference type="NCBI Taxonomy" id="1548018"/>
    <lineage>
        <taxon>Bacteria</taxon>
        <taxon>Pseudomonadati</taxon>
        <taxon>Campylobacterota</taxon>
        <taxon>Epsilonproteobacteria</taxon>
        <taxon>Campylobacterales</taxon>
        <taxon>Helicobacteraceae</taxon>
        <taxon>Helicobacter</taxon>
    </lineage>
</organism>
<accession>A0A347VRN0</accession>
<dbReference type="Proteomes" id="UP000477070">
    <property type="component" value="Unassembled WGS sequence"/>
</dbReference>
<feature type="coiled-coil region" evidence="1">
    <location>
        <begin position="46"/>
        <end position="73"/>
    </location>
</feature>
<name>A0A347VRN0_9HELI</name>
<dbReference type="Proteomes" id="UP000029714">
    <property type="component" value="Unassembled WGS sequence"/>
</dbReference>
<dbReference type="EMBL" id="QBIU01000001">
    <property type="protein sequence ID" value="MWV68837.1"/>
    <property type="molecule type" value="Genomic_DNA"/>
</dbReference>
<comment type="caution">
    <text evidence="4">The sequence shown here is derived from an EMBL/GenBank/DDBJ whole genome shotgun (WGS) entry which is preliminary data.</text>
</comment>
<evidence type="ECO:0000313" key="6">
    <source>
        <dbReference type="Proteomes" id="UP000477070"/>
    </source>
</evidence>
<dbReference type="CDD" id="cd14686">
    <property type="entry name" value="bZIP"/>
    <property type="match status" value="1"/>
</dbReference>
<dbReference type="EMBL" id="JRMP02000007">
    <property type="protein sequence ID" value="TLD94412.1"/>
    <property type="molecule type" value="Genomic_DNA"/>
</dbReference>
<evidence type="ECO:0000256" key="2">
    <source>
        <dbReference type="SAM" id="Phobius"/>
    </source>
</evidence>
<keyword evidence="2" id="KW-0472">Membrane</keyword>